<dbReference type="AlphaFoldDB" id="A0A3S4P5B7"/>
<accession>A0A3S4P5B7</accession>
<dbReference type="RefSeq" id="WP_003032085.1">
    <property type="nucleotide sequence ID" value="NZ_AP018548.1"/>
</dbReference>
<sequence length="112" mass="11973">MKKLKTILITLLSLCCLTACSASNQSLDGTYSYEKDGSSMTITIDGRDGSLSIKAGDGSGLLFGKNSISTDFTIDKKKKKFKLEGEELNYSLSGNTLTVSGDGFGTIKLKKE</sequence>
<dbReference type="Gene3D" id="2.40.128.50">
    <property type="match status" value="1"/>
</dbReference>
<feature type="signal peptide" evidence="1">
    <location>
        <begin position="1"/>
        <end position="21"/>
    </location>
</feature>
<evidence type="ECO:0008006" key="4">
    <source>
        <dbReference type="Google" id="ProtNLM"/>
    </source>
</evidence>
<protein>
    <recommendedName>
        <fullName evidence="4">Lipoprotein</fullName>
    </recommendedName>
</protein>
<gene>
    <name evidence="2" type="ORF">NCTC10713_01355</name>
</gene>
<evidence type="ECO:0000256" key="1">
    <source>
        <dbReference type="SAM" id="SignalP"/>
    </source>
</evidence>
<feature type="chain" id="PRO_5039296647" description="Lipoprotein" evidence="1">
    <location>
        <begin position="22"/>
        <end position="112"/>
    </location>
</feature>
<keyword evidence="1" id="KW-0732">Signal</keyword>
<name>A0A3S4P5B7_STRAP</name>
<dbReference type="InterPro" id="IPR027279">
    <property type="entry name" value="D_amino_pept/lipop_sf"/>
</dbReference>
<reference evidence="2 3" key="1">
    <citation type="submission" date="2018-12" db="EMBL/GenBank/DDBJ databases">
        <authorList>
            <consortium name="Pathogen Informatics"/>
        </authorList>
    </citation>
    <scope>NUCLEOTIDE SEQUENCE [LARGE SCALE GENOMIC DNA]</scope>
    <source>
        <strain evidence="2 3">NCTC10713</strain>
    </source>
</reference>
<evidence type="ECO:0000313" key="2">
    <source>
        <dbReference type="EMBL" id="VED98392.1"/>
    </source>
</evidence>
<organism evidence="2 3">
    <name type="scientific">Streptococcus anginosus</name>
    <dbReference type="NCBI Taxonomy" id="1328"/>
    <lineage>
        <taxon>Bacteria</taxon>
        <taxon>Bacillati</taxon>
        <taxon>Bacillota</taxon>
        <taxon>Bacilli</taxon>
        <taxon>Lactobacillales</taxon>
        <taxon>Streptococcaceae</taxon>
        <taxon>Streptococcus</taxon>
        <taxon>Streptococcus anginosus group</taxon>
    </lineage>
</organism>
<proteinExistence type="predicted"/>
<dbReference type="Proteomes" id="UP000278419">
    <property type="component" value="Chromosome"/>
</dbReference>
<evidence type="ECO:0000313" key="3">
    <source>
        <dbReference type="Proteomes" id="UP000278419"/>
    </source>
</evidence>
<dbReference type="EMBL" id="LR134283">
    <property type="protein sequence ID" value="VED98392.1"/>
    <property type="molecule type" value="Genomic_DNA"/>
</dbReference>
<dbReference type="GeneID" id="93963883"/>